<reference evidence="1 2" key="2">
    <citation type="journal article" date="2015" name="Eukaryot. Cell">
        <title>Asexual propagation of a virulent clone complex in a human and feline outbreak of sporotrichosis.</title>
        <authorList>
            <person name="Teixeira Mde M."/>
            <person name="Rodrigues A.M."/>
            <person name="Tsui C.K."/>
            <person name="de Almeida L.G."/>
            <person name="Van Diepeningen A.D."/>
            <person name="van den Ende B.G."/>
            <person name="Fernandes G.F."/>
            <person name="Kano R."/>
            <person name="Hamelin R.C."/>
            <person name="Lopes-Bezerra L.M."/>
            <person name="Vasconcelos A.T."/>
            <person name="de Hoog S."/>
            <person name="de Camargo Z.P."/>
            <person name="Felipe M.S."/>
        </authorList>
    </citation>
    <scope>NUCLEOTIDE SEQUENCE [LARGE SCALE GENOMIC DNA]</scope>
    <source>
        <strain evidence="1 2">1099-18</strain>
    </source>
</reference>
<dbReference type="VEuPathDB" id="FungiDB:SPSK_10138"/>
<dbReference type="AlphaFoldDB" id="A0A0F2M8Y2"/>
<protein>
    <submittedName>
        <fullName evidence="1">Uncharacterized protein</fullName>
    </submittedName>
</protein>
<dbReference type="EMBL" id="AXCR01000007">
    <property type="protein sequence ID" value="KJR84621.1"/>
    <property type="molecule type" value="Genomic_DNA"/>
</dbReference>
<evidence type="ECO:0000313" key="1">
    <source>
        <dbReference type="EMBL" id="KJR84621.1"/>
    </source>
</evidence>
<gene>
    <name evidence="1" type="ORF">SPSK_10138</name>
</gene>
<comment type="caution">
    <text evidence="1">The sequence shown here is derived from an EMBL/GenBank/DDBJ whole genome shotgun (WGS) entry which is preliminary data.</text>
</comment>
<dbReference type="KEGG" id="ssck:SPSK_10138"/>
<dbReference type="RefSeq" id="XP_016587297.1">
    <property type="nucleotide sequence ID" value="XM_016736692.1"/>
</dbReference>
<sequence>MALVTALKGSYTEITPALYGVSKWQLRNLSKNRKSGPVLARPKAYADERATCLAGLAPQGSDSSEKTQLRLEIVLSLNLR</sequence>
<organism evidence="1 2">
    <name type="scientific">Sporothrix schenckii 1099-18</name>
    <dbReference type="NCBI Taxonomy" id="1397361"/>
    <lineage>
        <taxon>Eukaryota</taxon>
        <taxon>Fungi</taxon>
        <taxon>Dikarya</taxon>
        <taxon>Ascomycota</taxon>
        <taxon>Pezizomycotina</taxon>
        <taxon>Sordariomycetes</taxon>
        <taxon>Sordariomycetidae</taxon>
        <taxon>Ophiostomatales</taxon>
        <taxon>Ophiostomataceae</taxon>
        <taxon>Sporothrix</taxon>
    </lineage>
</organism>
<dbReference type="Proteomes" id="UP000033710">
    <property type="component" value="Unassembled WGS sequence"/>
</dbReference>
<dbReference type="GeneID" id="27671969"/>
<name>A0A0F2M8Y2_SPOSC</name>
<reference evidence="1 2" key="1">
    <citation type="journal article" date="2014" name="BMC Genomics">
        <title>Comparative genomics of the major fungal agents of human and animal Sporotrichosis: Sporothrix schenckii and Sporothrix brasiliensis.</title>
        <authorList>
            <person name="Teixeira M.M."/>
            <person name="de Almeida L.G."/>
            <person name="Kubitschek-Barreira P."/>
            <person name="Alves F.L."/>
            <person name="Kioshima E.S."/>
            <person name="Abadio A.K."/>
            <person name="Fernandes L."/>
            <person name="Derengowski L.S."/>
            <person name="Ferreira K.S."/>
            <person name="Souza R.C."/>
            <person name="Ruiz J.C."/>
            <person name="de Andrade N.C."/>
            <person name="Paes H.C."/>
            <person name="Nicola A.M."/>
            <person name="Albuquerque P."/>
            <person name="Gerber A.L."/>
            <person name="Martins V.P."/>
            <person name="Peconick L.D."/>
            <person name="Neto A.V."/>
            <person name="Chaucanez C.B."/>
            <person name="Silva P.A."/>
            <person name="Cunha O.L."/>
            <person name="de Oliveira F.F."/>
            <person name="dos Santos T.C."/>
            <person name="Barros A.L."/>
            <person name="Soares M.A."/>
            <person name="de Oliveira L.M."/>
            <person name="Marini M.M."/>
            <person name="Villalobos-Duno H."/>
            <person name="Cunha M.M."/>
            <person name="de Hoog S."/>
            <person name="da Silveira J.F."/>
            <person name="Henrissat B."/>
            <person name="Nino-Vega G.A."/>
            <person name="Cisalpino P.S."/>
            <person name="Mora-Montes H.M."/>
            <person name="Almeida S.R."/>
            <person name="Stajich J.E."/>
            <person name="Lopes-Bezerra L.M."/>
            <person name="Vasconcelos A.T."/>
            <person name="Felipe M.S."/>
        </authorList>
    </citation>
    <scope>NUCLEOTIDE SEQUENCE [LARGE SCALE GENOMIC DNA]</scope>
    <source>
        <strain evidence="1 2">1099-18</strain>
    </source>
</reference>
<evidence type="ECO:0000313" key="2">
    <source>
        <dbReference type="Proteomes" id="UP000033710"/>
    </source>
</evidence>
<accession>A0A0F2M8Y2</accession>
<proteinExistence type="predicted"/>